<dbReference type="GO" id="GO:0004386">
    <property type="term" value="F:helicase activity"/>
    <property type="evidence" value="ECO:0007669"/>
    <property type="project" value="UniProtKB-KW"/>
</dbReference>
<evidence type="ECO:0000313" key="3">
    <source>
        <dbReference type="Proteomes" id="UP000257045"/>
    </source>
</evidence>
<dbReference type="AlphaFoldDB" id="A0A3D8J3R5"/>
<feature type="domain" description="NYN" evidence="1">
    <location>
        <begin position="129"/>
        <end position="198"/>
    </location>
</feature>
<dbReference type="OrthoDB" id="9794137at2"/>
<dbReference type="EMBL" id="NXLV01000002">
    <property type="protein sequence ID" value="RDU71880.1"/>
    <property type="molecule type" value="Genomic_DNA"/>
</dbReference>
<evidence type="ECO:0000259" key="1">
    <source>
        <dbReference type="Pfam" id="PF01936"/>
    </source>
</evidence>
<keyword evidence="3" id="KW-1185">Reference proteome</keyword>
<keyword evidence="2" id="KW-0378">Hydrolase</keyword>
<dbReference type="Proteomes" id="UP000257045">
    <property type="component" value="Unassembled WGS sequence"/>
</dbReference>
<dbReference type="GO" id="GO:0004540">
    <property type="term" value="F:RNA nuclease activity"/>
    <property type="evidence" value="ECO:0007669"/>
    <property type="project" value="InterPro"/>
</dbReference>
<proteinExistence type="predicted"/>
<protein>
    <submittedName>
        <fullName evidence="2">Helicase</fullName>
    </submittedName>
</protein>
<accession>A0A3D8J3R5</accession>
<dbReference type="CDD" id="cd18722">
    <property type="entry name" value="PIN_NicB-like"/>
    <property type="match status" value="1"/>
</dbReference>
<organism evidence="2 3">
    <name type="scientific">Helicobacter brantae</name>
    <dbReference type="NCBI Taxonomy" id="375927"/>
    <lineage>
        <taxon>Bacteria</taxon>
        <taxon>Pseudomonadati</taxon>
        <taxon>Campylobacterota</taxon>
        <taxon>Epsilonproteobacteria</taxon>
        <taxon>Campylobacterales</taxon>
        <taxon>Helicobacteraceae</taxon>
        <taxon>Helicobacter</taxon>
    </lineage>
</organism>
<sequence>MQKNKKVAVIVDGSFFRKRYFDYYKKNYSNTSPEVFAKAIHTHSLKHIQKNKGEELYRIYYYDCHPFSTKAHYPNSKGMRIYKSEETETFKFQTELYKKLIDLPCFALRYGYLNPKNAHWDIVEKKKIDVLKGKIRIEDLQDQDFVFTAKQKGVDIKIGIDIASLSIKRLVEKIVLITGDSDFIPAIKLARTEGVQVVLDPMGNPITLEMRENIDFLTTKLLNFKK</sequence>
<comment type="caution">
    <text evidence="2">The sequence shown here is derived from an EMBL/GenBank/DDBJ whole genome shotgun (WGS) entry which is preliminary data.</text>
</comment>
<gene>
    <name evidence="2" type="ORF">CQA58_02085</name>
</gene>
<reference evidence="2 3" key="1">
    <citation type="submission" date="2018-04" db="EMBL/GenBank/DDBJ databases">
        <title>Novel Campyloabacter and Helicobacter Species and Strains.</title>
        <authorList>
            <person name="Mannion A.J."/>
            <person name="Shen Z."/>
            <person name="Fox J.G."/>
        </authorList>
    </citation>
    <scope>NUCLEOTIDE SEQUENCE [LARGE SCALE GENOMIC DNA]</scope>
    <source>
        <strain evidence="2 3">MIT 04-9366</strain>
    </source>
</reference>
<evidence type="ECO:0000313" key="2">
    <source>
        <dbReference type="EMBL" id="RDU71880.1"/>
    </source>
</evidence>
<dbReference type="Gene3D" id="3.40.50.1010">
    <property type="entry name" value="5'-nuclease"/>
    <property type="match status" value="1"/>
</dbReference>
<keyword evidence="2" id="KW-0347">Helicase</keyword>
<keyword evidence="2" id="KW-0067">ATP-binding</keyword>
<keyword evidence="2" id="KW-0547">Nucleotide-binding</keyword>
<dbReference type="Pfam" id="PF01936">
    <property type="entry name" value="NYN"/>
    <property type="match status" value="1"/>
</dbReference>
<dbReference type="InterPro" id="IPR021139">
    <property type="entry name" value="NYN"/>
</dbReference>
<name>A0A3D8J3R5_9HELI</name>